<feature type="region of interest" description="Disordered" evidence="2">
    <location>
        <begin position="372"/>
        <end position="393"/>
    </location>
</feature>
<dbReference type="GO" id="GO:0008239">
    <property type="term" value="F:dipeptidyl-peptidase activity"/>
    <property type="evidence" value="ECO:0007669"/>
    <property type="project" value="InterPro"/>
</dbReference>
<dbReference type="Gene3D" id="3.40.50.1820">
    <property type="entry name" value="alpha/beta hydrolase"/>
    <property type="match status" value="1"/>
</dbReference>
<dbReference type="Gene3D" id="1.10.3020.10">
    <property type="entry name" value="alpha-amino acid ester hydrolase ( Helical cap domain)"/>
    <property type="match status" value="1"/>
</dbReference>
<dbReference type="InterPro" id="IPR029058">
    <property type="entry name" value="AB_hydrolase_fold"/>
</dbReference>
<dbReference type="InterPro" id="IPR008979">
    <property type="entry name" value="Galactose-bd-like_sf"/>
</dbReference>
<dbReference type="AlphaFoldDB" id="A0A6A6A7A2"/>
<sequence>MASSDTSSQPQHRGIPSSIVDRLGSWLLGFPPERCSYTTQPLRIPLSDGLSRIELAADLYQPVLSNGAKVLGTILVRCPYGRGFPIALTPRAYAARGYQVLFVSSRGTFGSGGEFDAFRTEVEDGQGVVAWMREQPWYTGTFATCGGSYLGYVQWALMYDPPPDLVAAVPVVGPHDFARPNWTTGALNFDIVRWADEMARQEQTNLLVKIVKPQRKIDSVLDRTPLARNIRAHLGEGSRWLDNIVAKPDLSDPHYAPMQLGRCLDRVNIPILIVTGWYDLFLEQSMEQYARLHERGCDVALTVGPWAHMESAFRPQGNRQGFEWIEQHLSGRADAQRSSAVQYFVTGVQEWRHLPAFPPPTSPSTLYLREGGALGTEPAPPSASASCSFTFDPRDPTPSIGGNALLSNGIVNDTALARRSDVLVFDSAPLERDMEFCGRPVVSLAHSTDSPYADIFVRVSDVDAKGSSRNVTDVFRRLDVERGEDSDAVQVVLHHCSHRFLRGRRVRVIVAGGSFPHYARNHGVLNPGEMGTEMRAVVHTVRLDGVSKVVFPVVGIDDSQD</sequence>
<dbReference type="InterPro" id="IPR000383">
    <property type="entry name" value="Xaa-Pro-like_dom"/>
</dbReference>
<proteinExistence type="predicted"/>
<name>A0A6A6A7A2_9PLEO</name>
<dbReference type="SMART" id="SM00939">
    <property type="entry name" value="PepX_C"/>
    <property type="match status" value="1"/>
</dbReference>
<dbReference type="RefSeq" id="XP_033522291.1">
    <property type="nucleotide sequence ID" value="XM_033663963.1"/>
</dbReference>
<dbReference type="OrthoDB" id="416441at2759"/>
<dbReference type="Gene3D" id="2.60.120.260">
    <property type="entry name" value="Galactose-binding domain-like"/>
    <property type="match status" value="1"/>
</dbReference>
<evidence type="ECO:0000256" key="1">
    <source>
        <dbReference type="ARBA" id="ARBA00022801"/>
    </source>
</evidence>
<reference evidence="4" key="1">
    <citation type="journal article" date="2020" name="Stud. Mycol.">
        <title>101 Dothideomycetes genomes: a test case for predicting lifestyles and emergence of pathogens.</title>
        <authorList>
            <person name="Haridas S."/>
            <person name="Albert R."/>
            <person name="Binder M."/>
            <person name="Bloem J."/>
            <person name="Labutti K."/>
            <person name="Salamov A."/>
            <person name="Andreopoulos B."/>
            <person name="Baker S."/>
            <person name="Barry K."/>
            <person name="Bills G."/>
            <person name="Bluhm B."/>
            <person name="Cannon C."/>
            <person name="Castanera R."/>
            <person name="Culley D."/>
            <person name="Daum C."/>
            <person name="Ezra D."/>
            <person name="Gonzalez J."/>
            <person name="Henrissat B."/>
            <person name="Kuo A."/>
            <person name="Liang C."/>
            <person name="Lipzen A."/>
            <person name="Lutzoni F."/>
            <person name="Magnuson J."/>
            <person name="Mondo S."/>
            <person name="Nolan M."/>
            <person name="Ohm R."/>
            <person name="Pangilinan J."/>
            <person name="Park H.-J."/>
            <person name="Ramirez L."/>
            <person name="Alfaro M."/>
            <person name="Sun H."/>
            <person name="Tritt A."/>
            <person name="Yoshinaga Y."/>
            <person name="Zwiers L.-H."/>
            <person name="Turgeon B."/>
            <person name="Goodwin S."/>
            <person name="Spatafora J."/>
            <person name="Crous P."/>
            <person name="Grigoriev I."/>
        </authorList>
    </citation>
    <scope>NUCLEOTIDE SEQUENCE</scope>
    <source>
        <strain evidence="4">CBS 119687</strain>
    </source>
</reference>
<evidence type="ECO:0000259" key="3">
    <source>
        <dbReference type="SMART" id="SM00939"/>
    </source>
</evidence>
<dbReference type="EMBL" id="ML977509">
    <property type="protein sequence ID" value="KAF2127902.1"/>
    <property type="molecule type" value="Genomic_DNA"/>
</dbReference>
<dbReference type="NCBIfam" id="TIGR00976">
    <property type="entry name" value="CocE_NonD"/>
    <property type="match status" value="1"/>
</dbReference>
<accession>A0A6A6A7A2</accession>
<dbReference type="InterPro" id="IPR005674">
    <property type="entry name" value="CocE/Ser_esterase"/>
</dbReference>
<organism evidence="4 5">
    <name type="scientific">Dothidotthia symphoricarpi CBS 119687</name>
    <dbReference type="NCBI Taxonomy" id="1392245"/>
    <lineage>
        <taxon>Eukaryota</taxon>
        <taxon>Fungi</taxon>
        <taxon>Dikarya</taxon>
        <taxon>Ascomycota</taxon>
        <taxon>Pezizomycotina</taxon>
        <taxon>Dothideomycetes</taxon>
        <taxon>Pleosporomycetidae</taxon>
        <taxon>Pleosporales</taxon>
        <taxon>Dothidotthiaceae</taxon>
        <taxon>Dothidotthia</taxon>
    </lineage>
</organism>
<feature type="domain" description="Xaa-Pro dipeptidyl-peptidase C-terminal" evidence="3">
    <location>
        <begin position="322"/>
        <end position="550"/>
    </location>
</feature>
<dbReference type="SUPFAM" id="SSF49785">
    <property type="entry name" value="Galactose-binding domain-like"/>
    <property type="match status" value="1"/>
</dbReference>
<protein>
    <submittedName>
        <fullName evidence="4">Hydrolase CocE/NonD family protein</fullName>
    </submittedName>
</protein>
<evidence type="ECO:0000256" key="2">
    <source>
        <dbReference type="SAM" id="MobiDB-lite"/>
    </source>
</evidence>
<dbReference type="GeneID" id="54404395"/>
<keyword evidence="1 4" id="KW-0378">Hydrolase</keyword>
<gene>
    <name evidence="4" type="ORF">P153DRAFT_294542</name>
</gene>
<evidence type="ECO:0000313" key="5">
    <source>
        <dbReference type="Proteomes" id="UP000799771"/>
    </source>
</evidence>
<dbReference type="Pfam" id="PF02129">
    <property type="entry name" value="Peptidase_S15"/>
    <property type="match status" value="1"/>
</dbReference>
<dbReference type="InterPro" id="IPR013736">
    <property type="entry name" value="Xaa-Pro_dipept_C"/>
</dbReference>
<dbReference type="SUPFAM" id="SSF53474">
    <property type="entry name" value="alpha/beta-Hydrolases"/>
    <property type="match status" value="1"/>
</dbReference>
<evidence type="ECO:0000313" key="4">
    <source>
        <dbReference type="EMBL" id="KAF2127902.1"/>
    </source>
</evidence>
<dbReference type="Pfam" id="PF08530">
    <property type="entry name" value="PepX_C"/>
    <property type="match status" value="1"/>
</dbReference>
<keyword evidence="5" id="KW-1185">Reference proteome</keyword>
<dbReference type="Proteomes" id="UP000799771">
    <property type="component" value="Unassembled WGS sequence"/>
</dbReference>